<accession>A0AAJ1YDD8</accession>
<evidence type="ECO:0000313" key="1">
    <source>
        <dbReference type="EMBL" id="MDQ9128526.1"/>
    </source>
</evidence>
<organism evidence="1 2">
    <name type="scientific">Serratia fonticola</name>
    <dbReference type="NCBI Taxonomy" id="47917"/>
    <lineage>
        <taxon>Bacteria</taxon>
        <taxon>Pseudomonadati</taxon>
        <taxon>Pseudomonadota</taxon>
        <taxon>Gammaproteobacteria</taxon>
        <taxon>Enterobacterales</taxon>
        <taxon>Yersiniaceae</taxon>
        <taxon>Serratia</taxon>
    </lineage>
</organism>
<gene>
    <name evidence="1" type="ORF">RDT67_19090</name>
</gene>
<dbReference type="Proteomes" id="UP001224622">
    <property type="component" value="Unassembled WGS sequence"/>
</dbReference>
<dbReference type="EMBL" id="JAVIGA010000023">
    <property type="protein sequence ID" value="MDQ9128526.1"/>
    <property type="molecule type" value="Genomic_DNA"/>
</dbReference>
<reference evidence="1" key="1">
    <citation type="submission" date="2023-08" db="EMBL/GenBank/DDBJ databases">
        <title>The Comparative Genomic Analysis of Yersiniaceae from Polar Regions.</title>
        <authorList>
            <person name="Goncharov A."/>
            <person name="Aslanov B."/>
            <person name="Kolodzhieva V."/>
            <person name="Azarov D."/>
            <person name="Mochov A."/>
            <person name="Lebedeva E."/>
        </authorList>
    </citation>
    <scope>NUCLEOTIDE SEQUENCE</scope>
    <source>
        <strain evidence="1">Vf</strain>
    </source>
</reference>
<dbReference type="Pfam" id="PF19268">
    <property type="entry name" value="CIS_TMP"/>
    <property type="match status" value="2"/>
</dbReference>
<name>A0AAJ1YDD8_SERFO</name>
<evidence type="ECO:0000313" key="2">
    <source>
        <dbReference type="Proteomes" id="UP001224622"/>
    </source>
</evidence>
<dbReference type="InterPro" id="IPR045538">
    <property type="entry name" value="CIS_TMP"/>
</dbReference>
<dbReference type="RefSeq" id="WP_309048056.1">
    <property type="nucleotide sequence ID" value="NZ_JAVIGA010000023.1"/>
</dbReference>
<comment type="caution">
    <text evidence="1">The sequence shown here is derived from an EMBL/GenBank/DDBJ whole genome shotgun (WGS) entry which is preliminary data.</text>
</comment>
<protein>
    <submittedName>
        <fullName evidence="1">Contractile injection system tape measure protein</fullName>
    </submittedName>
</protein>
<sequence>MPNIGLRDSGFISRAIIAIEVSDCDGNKVIEKCSFIFNKVISNIISKKTQELTLNLNTDLSLGCIVLDVGTIDYDLFEIQMADKLTSALEKAFLAYYEAVPKFPLDKIGSYQTRKYERQLMESRISDPSVQPVADTAYETTAVSEQSLIAIVEHYLQQGDWPTPSNSIPRLNNKESPFITQNLWTHVHRQPQQWLPMLAKYCLKPLGRRRLAAILSQVAQKALCRLLAEDNPESSIAIAEQFNHASMVKSEQLITAAEHYLRSHAVAAKGNLEAKPAAQPMGGGITCRSGDVLAVSNAGCLIFWPLLPTFFSIFDLLEKQVFISHQAQIDAVCLLDWLIWGDDEISDGRLSLNKVICGLPIHFEAAWCAPATEHKVMITEWLEKIREQLPVWKKMGVADIRLLFLQRPGEINWENSGVEIHVTPEAYDALIDNWPWPMNIAFFAWLQQPLAIEWL</sequence>
<dbReference type="AlphaFoldDB" id="A0AAJ1YDD8"/>
<proteinExistence type="predicted"/>